<dbReference type="FunFam" id="3.40.50.300:FF:000287">
    <property type="entry name" value="Multidrug ABC transporter ATP-binding protein"/>
    <property type="match status" value="1"/>
</dbReference>
<dbReference type="Gene3D" id="3.40.50.300">
    <property type="entry name" value="P-loop containing nucleotide triphosphate hydrolases"/>
    <property type="match status" value="1"/>
</dbReference>
<feature type="transmembrane region" description="Helical" evidence="8">
    <location>
        <begin position="262"/>
        <end position="284"/>
    </location>
</feature>
<reference evidence="11 12" key="1">
    <citation type="submission" date="2018-12" db="EMBL/GenBank/DDBJ databases">
        <title>Genome sequence from the cellulolytic species, Caldicellulosiruptor changbaiensis.</title>
        <authorList>
            <person name="Blumer-Schuette S.E."/>
            <person name="Mendoza C."/>
        </authorList>
    </citation>
    <scope>NUCLEOTIDE SEQUENCE [LARGE SCALE GENOMIC DNA]</scope>
    <source>
        <strain evidence="11 12">CBS-Z</strain>
    </source>
</reference>
<keyword evidence="4" id="KW-0547">Nucleotide-binding</keyword>
<dbReference type="InterPro" id="IPR003439">
    <property type="entry name" value="ABC_transporter-like_ATP-bd"/>
</dbReference>
<evidence type="ECO:0000256" key="5">
    <source>
        <dbReference type="ARBA" id="ARBA00022840"/>
    </source>
</evidence>
<sequence length="597" mass="68853">MSTTSKRLRIEEDEPITKPFNWSQFIRLLSYIKPYKKYFLYSFLLMILATFYNLAGPYLIRLVIDIDIPKRNIHGLFYKASFYITLTLLYVLSLRIRTIFMTKLGNNVVSDIRMHLFTHLQKLSLNFFDNRPAGKIMVRVMNDVDSLSELLSNSILNVLIDTLSLSFIIIIMLSIDVKLSLVAFFVLPFLIVVIMFLKNSIRVRWQDVRKKSSTLNAYIHESIQGMKITQAFVREETNLQIFKELNTIFKNTWMKAIRVNNLFWPTIDFTGTLSTVLIFLFGVWMMKRGYTTLGTVIAFSNYMGMFWQPINNISNFYNQLLVAMASTERIFEILDIQPDVKDSPHAYDLPPIKGEIRFENVSFSYEEGKPVLKDVSFTIKPGETIALVGETGAGKTTIISLLARFYDPQMGRILIDGHDIRNVTLKSLRKQMGIMLQDTFIFSGTVADNIRYAKPDATMDEVIKAAKTVNAHEFIMKMENGYDTEVNERGSRLSIGQRQLIAFARALLADPKILILDEATSAVDTQTEVLIQEAIEKLTKDRTSIIIAHRLSTIRNADRIFVIHNGQIVEEGNHQQLLEKRGFYYNLYTSQFKYFEK</sequence>
<accession>A0A3T0D550</accession>
<keyword evidence="12" id="KW-1185">Reference proteome</keyword>
<comment type="subcellular location">
    <subcellularLocation>
        <location evidence="1">Cell membrane</location>
        <topology evidence="1">Multi-pass membrane protein</topology>
    </subcellularLocation>
</comment>
<dbReference type="Gene3D" id="1.20.1560.10">
    <property type="entry name" value="ABC transporter type 1, transmembrane domain"/>
    <property type="match status" value="1"/>
</dbReference>
<name>A0A3T0D550_9FIRM</name>
<evidence type="ECO:0000313" key="12">
    <source>
        <dbReference type="Proteomes" id="UP000282930"/>
    </source>
</evidence>
<dbReference type="Pfam" id="PF00664">
    <property type="entry name" value="ABC_membrane"/>
    <property type="match status" value="1"/>
</dbReference>
<dbReference type="RefSeq" id="WP_127351590.1">
    <property type="nucleotide sequence ID" value="NZ_CP034791.1"/>
</dbReference>
<dbReference type="AlphaFoldDB" id="A0A3T0D550"/>
<dbReference type="InterPro" id="IPR036640">
    <property type="entry name" value="ABC1_TM_sf"/>
</dbReference>
<dbReference type="GO" id="GO:0016887">
    <property type="term" value="F:ATP hydrolysis activity"/>
    <property type="evidence" value="ECO:0007669"/>
    <property type="project" value="InterPro"/>
</dbReference>
<feature type="transmembrane region" description="Helical" evidence="8">
    <location>
        <begin position="181"/>
        <end position="201"/>
    </location>
</feature>
<keyword evidence="2" id="KW-0813">Transport</keyword>
<dbReference type="CDD" id="cd18545">
    <property type="entry name" value="ABC_6TM_YknV_like"/>
    <property type="match status" value="1"/>
</dbReference>
<keyword evidence="3 8" id="KW-0812">Transmembrane</keyword>
<dbReference type="InterPro" id="IPR039421">
    <property type="entry name" value="Type_1_exporter"/>
</dbReference>
<dbReference type="KEGG" id="ccha:ELD05_05075"/>
<dbReference type="InterPro" id="IPR027417">
    <property type="entry name" value="P-loop_NTPase"/>
</dbReference>
<evidence type="ECO:0000256" key="2">
    <source>
        <dbReference type="ARBA" id="ARBA00022448"/>
    </source>
</evidence>
<dbReference type="InterPro" id="IPR003593">
    <property type="entry name" value="AAA+_ATPase"/>
</dbReference>
<evidence type="ECO:0000259" key="9">
    <source>
        <dbReference type="PROSITE" id="PS50893"/>
    </source>
</evidence>
<feature type="transmembrane region" description="Helical" evidence="8">
    <location>
        <begin position="38"/>
        <end position="64"/>
    </location>
</feature>
<dbReference type="GO" id="GO:0005886">
    <property type="term" value="C:plasma membrane"/>
    <property type="evidence" value="ECO:0007669"/>
    <property type="project" value="UniProtKB-SubCell"/>
</dbReference>
<evidence type="ECO:0000256" key="8">
    <source>
        <dbReference type="SAM" id="Phobius"/>
    </source>
</evidence>
<keyword evidence="6 8" id="KW-1133">Transmembrane helix</keyword>
<feature type="transmembrane region" description="Helical" evidence="8">
    <location>
        <begin position="155"/>
        <end position="175"/>
    </location>
</feature>
<dbReference type="PROSITE" id="PS50893">
    <property type="entry name" value="ABC_TRANSPORTER_2"/>
    <property type="match status" value="1"/>
</dbReference>
<evidence type="ECO:0000256" key="6">
    <source>
        <dbReference type="ARBA" id="ARBA00022989"/>
    </source>
</evidence>
<evidence type="ECO:0000256" key="4">
    <source>
        <dbReference type="ARBA" id="ARBA00022741"/>
    </source>
</evidence>
<feature type="domain" description="ABC transmembrane type-1" evidence="10">
    <location>
        <begin position="42"/>
        <end position="320"/>
    </location>
</feature>
<feature type="domain" description="ABC transporter" evidence="9">
    <location>
        <begin position="356"/>
        <end position="590"/>
    </location>
</feature>
<gene>
    <name evidence="11" type="ORF">ELD05_05075</name>
</gene>
<dbReference type="EMBL" id="CP034791">
    <property type="protein sequence ID" value="AZT90072.1"/>
    <property type="molecule type" value="Genomic_DNA"/>
</dbReference>
<keyword evidence="7 8" id="KW-0472">Membrane</keyword>
<evidence type="ECO:0000259" key="10">
    <source>
        <dbReference type="PROSITE" id="PS50929"/>
    </source>
</evidence>
<evidence type="ECO:0000313" key="11">
    <source>
        <dbReference type="EMBL" id="AZT90072.1"/>
    </source>
</evidence>
<dbReference type="GO" id="GO:0015421">
    <property type="term" value="F:ABC-type oligopeptide transporter activity"/>
    <property type="evidence" value="ECO:0007669"/>
    <property type="project" value="TreeGrafter"/>
</dbReference>
<feature type="transmembrane region" description="Helical" evidence="8">
    <location>
        <begin position="76"/>
        <end position="94"/>
    </location>
</feature>
<evidence type="ECO:0000256" key="3">
    <source>
        <dbReference type="ARBA" id="ARBA00022692"/>
    </source>
</evidence>
<dbReference type="Pfam" id="PF00005">
    <property type="entry name" value="ABC_tran"/>
    <property type="match status" value="1"/>
</dbReference>
<keyword evidence="5 11" id="KW-0067">ATP-binding</keyword>
<dbReference type="Proteomes" id="UP000282930">
    <property type="component" value="Chromosome"/>
</dbReference>
<dbReference type="PANTHER" id="PTHR43394">
    <property type="entry name" value="ATP-DEPENDENT PERMEASE MDL1, MITOCHONDRIAL"/>
    <property type="match status" value="1"/>
</dbReference>
<evidence type="ECO:0000256" key="7">
    <source>
        <dbReference type="ARBA" id="ARBA00023136"/>
    </source>
</evidence>
<dbReference type="SMART" id="SM00382">
    <property type="entry name" value="AAA"/>
    <property type="match status" value="1"/>
</dbReference>
<dbReference type="PROSITE" id="PS50929">
    <property type="entry name" value="ABC_TM1F"/>
    <property type="match status" value="1"/>
</dbReference>
<evidence type="ECO:0000256" key="1">
    <source>
        <dbReference type="ARBA" id="ARBA00004651"/>
    </source>
</evidence>
<dbReference type="SUPFAM" id="SSF52540">
    <property type="entry name" value="P-loop containing nucleoside triphosphate hydrolases"/>
    <property type="match status" value="1"/>
</dbReference>
<proteinExistence type="predicted"/>
<dbReference type="CDD" id="cd03251">
    <property type="entry name" value="ABCC_MsbA"/>
    <property type="match status" value="1"/>
</dbReference>
<dbReference type="SUPFAM" id="SSF90123">
    <property type="entry name" value="ABC transporter transmembrane region"/>
    <property type="match status" value="1"/>
</dbReference>
<organism evidence="11 12">
    <name type="scientific">Caldicellulosiruptor changbaiensis</name>
    <dbReference type="NCBI Taxonomy" id="1222016"/>
    <lineage>
        <taxon>Bacteria</taxon>
        <taxon>Bacillati</taxon>
        <taxon>Bacillota</taxon>
        <taxon>Bacillota incertae sedis</taxon>
        <taxon>Caldicellulosiruptorales</taxon>
        <taxon>Caldicellulosiruptoraceae</taxon>
        <taxon>Caldicellulosiruptor</taxon>
    </lineage>
</organism>
<protein>
    <submittedName>
        <fullName evidence="11">ABC transporter ATP-binding protein</fullName>
    </submittedName>
</protein>
<dbReference type="InterPro" id="IPR011527">
    <property type="entry name" value="ABC1_TM_dom"/>
</dbReference>
<dbReference type="PANTHER" id="PTHR43394:SF1">
    <property type="entry name" value="ATP-BINDING CASSETTE SUB-FAMILY B MEMBER 10, MITOCHONDRIAL"/>
    <property type="match status" value="1"/>
</dbReference>
<dbReference type="GO" id="GO:0005524">
    <property type="term" value="F:ATP binding"/>
    <property type="evidence" value="ECO:0007669"/>
    <property type="project" value="UniProtKB-KW"/>
</dbReference>